<feature type="domain" description="Transcriptional repressor PaaX-like C-terminal" evidence="2">
    <location>
        <begin position="182"/>
        <end position="263"/>
    </location>
</feature>
<protein>
    <submittedName>
        <fullName evidence="4">Phenylacetic acid degradation operon negative regulatory protein</fullName>
    </submittedName>
</protein>
<dbReference type="InterPro" id="IPR048846">
    <property type="entry name" value="PaaX-like_central"/>
</dbReference>
<feature type="domain" description="Transcriptional repressor PaaX-like N-terminal" evidence="1">
    <location>
        <begin position="9"/>
        <end position="76"/>
    </location>
</feature>
<dbReference type="PANTHER" id="PTHR30319:SF1">
    <property type="entry name" value="TRANSCRIPTIONAL REPRESSOR PAAX"/>
    <property type="match status" value="1"/>
</dbReference>
<gene>
    <name evidence="4" type="ORF">BC739_005350</name>
</gene>
<evidence type="ECO:0000259" key="2">
    <source>
        <dbReference type="Pfam" id="PF08223"/>
    </source>
</evidence>
<dbReference type="Gene3D" id="1.10.10.10">
    <property type="entry name" value="Winged helix-like DNA-binding domain superfamily/Winged helix DNA-binding domain"/>
    <property type="match status" value="1"/>
</dbReference>
<dbReference type="PANTHER" id="PTHR30319">
    <property type="entry name" value="PHENYLACETIC ACID REGULATOR-RELATED TRANSCRIPTIONAL REPRESSOR"/>
    <property type="match status" value="1"/>
</dbReference>
<evidence type="ECO:0000259" key="3">
    <source>
        <dbReference type="Pfam" id="PF20803"/>
    </source>
</evidence>
<name>A0ABR6BML4_9PSEU</name>
<reference evidence="4 5" key="1">
    <citation type="submission" date="2020-08" db="EMBL/GenBank/DDBJ databases">
        <title>Genomic Encyclopedia of Archaeal and Bacterial Type Strains, Phase II (KMG-II): from individual species to whole genera.</title>
        <authorList>
            <person name="Goeker M."/>
        </authorList>
    </citation>
    <scope>NUCLEOTIDE SEQUENCE [LARGE SCALE GENOMIC DNA]</scope>
    <source>
        <strain evidence="4 5">DSM 43850</strain>
    </source>
</reference>
<dbReference type="InterPro" id="IPR012906">
    <property type="entry name" value="PaaX-like_N"/>
</dbReference>
<dbReference type="Gene3D" id="1.20.58.1460">
    <property type="match status" value="1"/>
</dbReference>
<dbReference type="InterPro" id="IPR013225">
    <property type="entry name" value="PaaX_C"/>
</dbReference>
<feature type="domain" description="Transcriptional repressor PaaX-like central Cas2-like" evidence="3">
    <location>
        <begin position="96"/>
        <end position="178"/>
    </location>
</feature>
<evidence type="ECO:0000313" key="4">
    <source>
        <dbReference type="EMBL" id="MBA8928133.1"/>
    </source>
</evidence>
<comment type="caution">
    <text evidence="4">The sequence shown here is derived from an EMBL/GenBank/DDBJ whole genome shotgun (WGS) entry which is preliminary data.</text>
</comment>
<dbReference type="Proteomes" id="UP000517916">
    <property type="component" value="Unassembled WGS sequence"/>
</dbReference>
<dbReference type="RefSeq" id="WP_318296605.1">
    <property type="nucleotide sequence ID" value="NZ_BAAABQ010000030.1"/>
</dbReference>
<dbReference type="Pfam" id="PF20803">
    <property type="entry name" value="PaaX_M"/>
    <property type="match status" value="1"/>
</dbReference>
<dbReference type="InterPro" id="IPR036388">
    <property type="entry name" value="WH-like_DNA-bd_sf"/>
</dbReference>
<accession>A0ABR6BML4</accession>
<evidence type="ECO:0000313" key="5">
    <source>
        <dbReference type="Proteomes" id="UP000517916"/>
    </source>
</evidence>
<proteinExistence type="predicted"/>
<organism evidence="4 5">
    <name type="scientific">Kutzneria viridogrisea</name>
    <dbReference type="NCBI Taxonomy" id="47990"/>
    <lineage>
        <taxon>Bacteria</taxon>
        <taxon>Bacillati</taxon>
        <taxon>Actinomycetota</taxon>
        <taxon>Actinomycetes</taxon>
        <taxon>Pseudonocardiales</taxon>
        <taxon>Pseudonocardiaceae</taxon>
        <taxon>Kutzneria</taxon>
    </lineage>
</organism>
<dbReference type="InterPro" id="IPR011965">
    <property type="entry name" value="PaaX_trns_reg"/>
</dbReference>
<keyword evidence="5" id="KW-1185">Reference proteome</keyword>
<dbReference type="Pfam" id="PF07848">
    <property type="entry name" value="PaaX"/>
    <property type="match status" value="1"/>
</dbReference>
<dbReference type="Gene3D" id="3.30.70.2650">
    <property type="match status" value="1"/>
</dbReference>
<dbReference type="EMBL" id="JACJID010000004">
    <property type="protein sequence ID" value="MBA8928133.1"/>
    <property type="molecule type" value="Genomic_DNA"/>
</dbReference>
<evidence type="ECO:0000259" key="1">
    <source>
        <dbReference type="Pfam" id="PF07848"/>
    </source>
</evidence>
<dbReference type="Pfam" id="PF08223">
    <property type="entry name" value="PaaX_C"/>
    <property type="match status" value="1"/>
</dbReference>
<sequence length="275" mass="30868">MATGRHSSARAVLMTLLGEYILHHDRPMWTSVFVDALARLDIEEKSARQALSRTAAAGWLESEQVGRRARWSLSAAAREMLESGTRRIYGFGTDPTEWDGRWLVLLVSVPESRRDLRNQVRTRLAWAGLGSPEPGVWIAPDTAREPEVRRILAELGLTGSARSFTARYGGIGQQEQLVADAWDLRALAEGYAEFTGEFSAPVTDSGDAVWKAQTRLVHRWRAFPALDPCLPARLLPAGWPGAAALWLFQRRHEQWHEGAQRRWREILASHEEPGT</sequence>
<dbReference type="PIRSF" id="PIRSF020623">
    <property type="entry name" value="PaaX"/>
    <property type="match status" value="1"/>
</dbReference>